<evidence type="ECO:0000313" key="3">
    <source>
        <dbReference type="Proteomes" id="UP000077521"/>
    </source>
</evidence>
<comment type="caution">
    <text evidence="2">The sequence shown here is derived from an EMBL/GenBank/DDBJ whole genome shotgun (WGS) entry which is preliminary data.</text>
</comment>
<dbReference type="Proteomes" id="UP000077521">
    <property type="component" value="Unassembled WGS sequence"/>
</dbReference>
<dbReference type="AlphaFoldDB" id="A0A177TYY6"/>
<protein>
    <submittedName>
        <fullName evidence="2">Uncharacterized protein</fullName>
    </submittedName>
</protein>
<dbReference type="EMBL" id="LWDF02000385">
    <property type="protein sequence ID" value="KAE8249483.1"/>
    <property type="molecule type" value="Genomic_DNA"/>
</dbReference>
<accession>A0A177TYY6</accession>
<feature type="compositionally biased region" description="Low complexity" evidence="1">
    <location>
        <begin position="159"/>
        <end position="171"/>
    </location>
</feature>
<gene>
    <name evidence="2" type="ORF">A4X13_0g5191</name>
</gene>
<proteinExistence type="predicted"/>
<feature type="compositionally biased region" description="Low complexity" evidence="1">
    <location>
        <begin position="210"/>
        <end position="222"/>
    </location>
</feature>
<reference evidence="2" key="2">
    <citation type="journal article" date="2019" name="IMA Fungus">
        <title>Genome sequencing and comparison of five Tilletia species to identify candidate genes for the detection of regulated species infecting wheat.</title>
        <authorList>
            <person name="Nguyen H.D.T."/>
            <person name="Sultana T."/>
            <person name="Kesanakurti P."/>
            <person name="Hambleton S."/>
        </authorList>
    </citation>
    <scope>NUCLEOTIDE SEQUENCE</scope>
    <source>
        <strain evidence="2">DAOMC 236416</strain>
    </source>
</reference>
<name>A0A177TYY6_9BASI</name>
<reference evidence="2" key="1">
    <citation type="submission" date="2016-04" db="EMBL/GenBank/DDBJ databases">
        <authorList>
            <person name="Nguyen H.D."/>
            <person name="Samba Siva P."/>
            <person name="Cullis J."/>
            <person name="Levesque C.A."/>
            <person name="Hambleton S."/>
        </authorList>
    </citation>
    <scope>NUCLEOTIDE SEQUENCE</scope>
    <source>
        <strain evidence="2">DAOMC 236416</strain>
    </source>
</reference>
<organism evidence="2 3">
    <name type="scientific">Tilletia indica</name>
    <dbReference type="NCBI Taxonomy" id="43049"/>
    <lineage>
        <taxon>Eukaryota</taxon>
        <taxon>Fungi</taxon>
        <taxon>Dikarya</taxon>
        <taxon>Basidiomycota</taxon>
        <taxon>Ustilaginomycotina</taxon>
        <taxon>Exobasidiomycetes</taxon>
        <taxon>Tilletiales</taxon>
        <taxon>Tilletiaceae</taxon>
        <taxon>Tilletia</taxon>
    </lineage>
</organism>
<sequence>MRRPQLQGRSSSSTPSSFLSSLRSLSFDEIQDLPASIAAKQAAVESNLSRLAVQHIDSVLDARDATASLPTLRASLRSKLERLQSVALTNLNSAVGQLPAQAQPAILKHQRSDTLSKTIADEEALTLLLYAPVTVKNLVSAATTSGALFGPTTGGAGATTSATGGAASPSASDEDRALDGSTESGSQAASAALSITMRLYALASEGSVLLSSSSSSTSPRLSQRYDGTDPDTIDAASRSLHSVATEALMHLHNLKLFLIQRTLHDVHLKLADAIRVVTMIRHMRSLRPQAIAGESSKLQDSVGGAAGPSISGGRDVTRQEDSAVDELGMSESSLMLVFFQARTSALRTVLHNTTSMTATSPPQTTPSDIPKALADLLARAESGATTSSILVWMEQVGRTLAIVKAIFESSSSTQQTQESGGAGQMEAQRLLPLLRSSYCSFAVRLLSDLLEEKEGDRTVTLRRAESSERTSQLMSRARRKSKERISMALYLYTYSLP</sequence>
<feature type="region of interest" description="Disordered" evidence="1">
    <location>
        <begin position="159"/>
        <end position="184"/>
    </location>
</feature>
<evidence type="ECO:0000256" key="1">
    <source>
        <dbReference type="SAM" id="MobiDB-lite"/>
    </source>
</evidence>
<keyword evidence="3" id="KW-1185">Reference proteome</keyword>
<feature type="region of interest" description="Disordered" evidence="1">
    <location>
        <begin position="294"/>
        <end position="320"/>
    </location>
</feature>
<evidence type="ECO:0000313" key="2">
    <source>
        <dbReference type="EMBL" id="KAE8249483.1"/>
    </source>
</evidence>
<feature type="region of interest" description="Disordered" evidence="1">
    <location>
        <begin position="210"/>
        <end position="229"/>
    </location>
</feature>